<dbReference type="PANTHER" id="PTHR46885:SF1">
    <property type="entry name" value="PROTEIN ANKUB1"/>
    <property type="match status" value="1"/>
</dbReference>
<feature type="region of interest" description="Disordered" evidence="1">
    <location>
        <begin position="508"/>
        <end position="533"/>
    </location>
</feature>
<dbReference type="InterPro" id="IPR042788">
    <property type="entry name" value="ANKUB1"/>
</dbReference>
<organism evidence="3 4">
    <name type="scientific">Clavelina lepadiformis</name>
    <name type="common">Light-bulb sea squirt</name>
    <name type="synonym">Ascidia lepadiformis</name>
    <dbReference type="NCBI Taxonomy" id="159417"/>
    <lineage>
        <taxon>Eukaryota</taxon>
        <taxon>Metazoa</taxon>
        <taxon>Chordata</taxon>
        <taxon>Tunicata</taxon>
        <taxon>Ascidiacea</taxon>
        <taxon>Aplousobranchia</taxon>
        <taxon>Clavelinidae</taxon>
        <taxon>Clavelina</taxon>
    </lineage>
</organism>
<dbReference type="PANTHER" id="PTHR46885">
    <property type="entry name" value="PROTEIN ANKUB1"/>
    <property type="match status" value="1"/>
</dbReference>
<protein>
    <recommendedName>
        <fullName evidence="2">Ubiquitin-like domain-containing protein</fullName>
    </recommendedName>
</protein>
<dbReference type="InterPro" id="IPR000626">
    <property type="entry name" value="Ubiquitin-like_dom"/>
</dbReference>
<accession>A0ABP0FCL9</accession>
<dbReference type="SUPFAM" id="SSF54236">
    <property type="entry name" value="Ubiquitin-like"/>
    <property type="match status" value="1"/>
</dbReference>
<dbReference type="Proteomes" id="UP001642483">
    <property type="component" value="Unassembled WGS sequence"/>
</dbReference>
<dbReference type="SMART" id="SM00213">
    <property type="entry name" value="UBQ"/>
    <property type="match status" value="1"/>
</dbReference>
<evidence type="ECO:0000313" key="4">
    <source>
        <dbReference type="Proteomes" id="UP001642483"/>
    </source>
</evidence>
<evidence type="ECO:0000256" key="1">
    <source>
        <dbReference type="SAM" id="MobiDB-lite"/>
    </source>
</evidence>
<dbReference type="Gene3D" id="3.10.20.90">
    <property type="entry name" value="Phosphatidylinositol 3-kinase Catalytic Subunit, Chain A, domain 1"/>
    <property type="match status" value="1"/>
</dbReference>
<dbReference type="SUPFAM" id="SSF48403">
    <property type="entry name" value="Ankyrin repeat"/>
    <property type="match status" value="1"/>
</dbReference>
<dbReference type="InterPro" id="IPR036770">
    <property type="entry name" value="Ankyrin_rpt-contain_sf"/>
</dbReference>
<dbReference type="InterPro" id="IPR002110">
    <property type="entry name" value="Ankyrin_rpt"/>
</dbReference>
<reference evidence="3 4" key="1">
    <citation type="submission" date="2024-02" db="EMBL/GenBank/DDBJ databases">
        <authorList>
            <person name="Daric V."/>
            <person name="Darras S."/>
        </authorList>
    </citation>
    <scope>NUCLEOTIDE SEQUENCE [LARGE SCALE GENOMIC DNA]</scope>
</reference>
<feature type="compositionally biased region" description="Polar residues" evidence="1">
    <location>
        <begin position="516"/>
        <end position="533"/>
    </location>
</feature>
<gene>
    <name evidence="3" type="ORF">CVLEPA_LOCUS6030</name>
</gene>
<name>A0ABP0FCL9_CLALP</name>
<proteinExistence type="predicted"/>
<evidence type="ECO:0000313" key="3">
    <source>
        <dbReference type="EMBL" id="CAK8676573.1"/>
    </source>
</evidence>
<dbReference type="SMART" id="SM00248">
    <property type="entry name" value="ANK"/>
    <property type="match status" value="3"/>
</dbReference>
<dbReference type="EMBL" id="CAWYQH010000035">
    <property type="protein sequence ID" value="CAK8676573.1"/>
    <property type="molecule type" value="Genomic_DNA"/>
</dbReference>
<sequence>MRITAVYEESRVALDVRPDDRIKNLKSMIDKRLQIQTTEDKKVEKYLELKFGGAPLQDDWVLQDIGIGSGSVLKCALKTVEKAKLTVYLAYNEESISITDDINPMKMLVADLKSIMSEKLGIPVSTFRFTCSATKQRHSVLIKSQGKSGKSFKTQRNCIEMYDSNTLDYYGLEIGSKVQLDLWDGWNELIIGAIAGHEKTVSQYFSWNRLERHFQQRVALYIAAYFGHMGLATAMMKHGAKPHEPVGTHPTRKWCLESEHQENTKRPLHVACVRGQLPILRMFCKSSPLCFVMRDLQDRTPIQIALRYHHRTCFEYLLARQWGRKTCNDFTLPVTLYCRIMQWCEKAKARALLMHGTDKSTYKGVPPKVGALVGGSVIVDGYSKKPANSVPYAMIPKPAITPDNMMSALNLARRKLRSMRRKQVSTQSFVRRSSNFSASVLMDDRLASSTTNNSFQSLNFVGRNDVFDEDHTPPQCFHEKELESKSNMRLNKKNLSSQVGGINKKDGVLKTKNVKPGTSGQQLTLPQVNKKAQQSGSRISFKSELNNKHIPKQQSYPPTMRISPYPHPPAAVKRPPVPLKPTITETGIPLPPKSLGNQLKPFFYWSPYQAVNNPVEDTLQRFETYRGMAPRQHAVQCLTVTSAFTEKPWLKQIQMATCLTRRGVRRNLDHDAGHRVSVQ</sequence>
<dbReference type="InterPro" id="IPR029071">
    <property type="entry name" value="Ubiquitin-like_domsf"/>
</dbReference>
<keyword evidence="4" id="KW-1185">Reference proteome</keyword>
<comment type="caution">
    <text evidence="3">The sequence shown here is derived from an EMBL/GenBank/DDBJ whole genome shotgun (WGS) entry which is preliminary data.</text>
</comment>
<evidence type="ECO:0000259" key="2">
    <source>
        <dbReference type="PROSITE" id="PS50053"/>
    </source>
</evidence>
<dbReference type="Gene3D" id="1.25.40.20">
    <property type="entry name" value="Ankyrin repeat-containing domain"/>
    <property type="match status" value="1"/>
</dbReference>
<feature type="domain" description="Ubiquitin-like" evidence="2">
    <location>
        <begin position="1"/>
        <end position="78"/>
    </location>
</feature>
<dbReference type="PROSITE" id="PS50053">
    <property type="entry name" value="UBIQUITIN_2"/>
    <property type="match status" value="1"/>
</dbReference>